<organism evidence="2">
    <name type="scientific">Anopheles triannulatus</name>
    <dbReference type="NCBI Taxonomy" id="58253"/>
    <lineage>
        <taxon>Eukaryota</taxon>
        <taxon>Metazoa</taxon>
        <taxon>Ecdysozoa</taxon>
        <taxon>Arthropoda</taxon>
        <taxon>Hexapoda</taxon>
        <taxon>Insecta</taxon>
        <taxon>Pterygota</taxon>
        <taxon>Neoptera</taxon>
        <taxon>Endopterygota</taxon>
        <taxon>Diptera</taxon>
        <taxon>Nematocera</taxon>
        <taxon>Culicoidea</taxon>
        <taxon>Culicidae</taxon>
        <taxon>Anophelinae</taxon>
        <taxon>Anopheles</taxon>
    </lineage>
</organism>
<reference evidence="2" key="1">
    <citation type="submission" date="2018-01" db="EMBL/GenBank/DDBJ databases">
        <title>An insight into the sialome of Amazonian anophelines.</title>
        <authorList>
            <person name="Ribeiro J.M."/>
            <person name="Scarpassa V."/>
            <person name="Calvo E."/>
        </authorList>
    </citation>
    <scope>NUCLEOTIDE SEQUENCE</scope>
    <source>
        <tissue evidence="2">Salivary glands</tissue>
    </source>
</reference>
<dbReference type="AlphaFoldDB" id="A0A2M4B620"/>
<dbReference type="EMBL" id="GGFK01015178">
    <property type="protein sequence ID" value="MBW48499.1"/>
    <property type="molecule type" value="Transcribed_RNA"/>
</dbReference>
<evidence type="ECO:0000256" key="1">
    <source>
        <dbReference type="SAM" id="SignalP"/>
    </source>
</evidence>
<feature type="chain" id="PRO_5014908481" evidence="1">
    <location>
        <begin position="17"/>
        <end position="80"/>
    </location>
</feature>
<keyword evidence="1" id="KW-0732">Signal</keyword>
<sequence length="80" mass="8453">MSTICSILLRCGTVLGSLVKPARQGPPSVVPCLLAATTTSIVSKRCQRTDSVHSGALELKLANTHTPCVCAHIHRAHHAE</sequence>
<proteinExistence type="predicted"/>
<accession>A0A2M4B620</accession>
<name>A0A2M4B620_9DIPT</name>
<evidence type="ECO:0000313" key="2">
    <source>
        <dbReference type="EMBL" id="MBW48499.1"/>
    </source>
</evidence>
<protein>
    <submittedName>
        <fullName evidence="2">Putative secreted protein</fullName>
    </submittedName>
</protein>
<feature type="signal peptide" evidence="1">
    <location>
        <begin position="1"/>
        <end position="16"/>
    </location>
</feature>